<dbReference type="FunFam" id="2.10.25.10:FF:000583">
    <property type="entry name" value="Os02g0633066 protein"/>
    <property type="match status" value="1"/>
</dbReference>
<sequence length="550" mass="61033">MRLTWLMCLVAVMAILHLALSIPPSSHNLRHCPGSCGNVNITYPFGIGTGCFRPGFELFCNTTTKPPRLLFGNSTEIAYQDDELVIASVVFNIATTPGLLGTYSRSWEAPGRVLSFCQDTSLVIFGCGIDVFLFDDSDNTNIIQGHCSSECTSIAVMEKKLQRRPCNGMGCCTIDLSEGIRAFQFTITQREEKRPLPLGDATIKAFLNNDEFDFAIADLLSENINASTIGASSSLFSVAITDQPNCSIAQLKTNYACSNGSTCVDEKKQHGYSCSCPADNSNNPYLLPGCKQDPYQYISLQTKRNCSKFCGSTSIPFPFGLEQGCSANKKFELNCTSNQAFIGRPPRQLQVTNISVDEGLVYLDRIDHKYTSSRHTADVDVLEEMIMGDTDLYFSEISGVWTWTVSNISCEIAKENATYACISEHSECLRVFHGNVYVGYRCKCSSGYEGNPYISLGCKGTHPYHQFKPLNSKVLYADIDECSRPNYCNGTCHNTKGSYDCCLYGTYFDPVEKKCITTQPHERHSILFGMLHTSSSFFSRLKLISKHFLR</sequence>
<dbReference type="PROSITE" id="PS01187">
    <property type="entry name" value="EGF_CA"/>
    <property type="match status" value="1"/>
</dbReference>
<evidence type="ECO:0000256" key="2">
    <source>
        <dbReference type="ARBA" id="ARBA00022729"/>
    </source>
</evidence>
<dbReference type="InterPro" id="IPR018097">
    <property type="entry name" value="EGF_Ca-bd_CS"/>
</dbReference>
<dbReference type="GO" id="GO:0030247">
    <property type="term" value="F:polysaccharide binding"/>
    <property type="evidence" value="ECO:0007669"/>
    <property type="project" value="InterPro"/>
</dbReference>
<dbReference type="GO" id="GO:0016020">
    <property type="term" value="C:membrane"/>
    <property type="evidence" value="ECO:0007669"/>
    <property type="project" value="UniProtKB-SubCell"/>
</dbReference>
<accession>A0A0D9V0Z4</accession>
<evidence type="ECO:0008006" key="9">
    <source>
        <dbReference type="Google" id="ProtNLM"/>
    </source>
</evidence>
<dbReference type="CDD" id="cd00054">
    <property type="entry name" value="EGF_CA"/>
    <property type="match status" value="1"/>
</dbReference>
<reference evidence="7" key="3">
    <citation type="submission" date="2015-04" db="UniProtKB">
        <authorList>
            <consortium name="EnsemblPlants"/>
        </authorList>
    </citation>
    <scope>IDENTIFICATION</scope>
</reference>
<keyword evidence="8" id="KW-1185">Reference proteome</keyword>
<dbReference type="GO" id="GO:0005509">
    <property type="term" value="F:calcium ion binding"/>
    <property type="evidence" value="ECO:0007669"/>
    <property type="project" value="InterPro"/>
</dbReference>
<evidence type="ECO:0000256" key="4">
    <source>
        <dbReference type="SAM" id="SignalP"/>
    </source>
</evidence>
<evidence type="ECO:0000313" key="8">
    <source>
        <dbReference type="Proteomes" id="UP000032180"/>
    </source>
</evidence>
<feature type="domain" description="EGF-like calcium-binding" evidence="5">
    <location>
        <begin position="478"/>
        <end position="516"/>
    </location>
</feature>
<dbReference type="EnsemblPlants" id="LPERR01G13870.2">
    <property type="protein sequence ID" value="LPERR01G13870.2"/>
    <property type="gene ID" value="LPERR01G13870"/>
</dbReference>
<evidence type="ECO:0000259" key="5">
    <source>
        <dbReference type="SMART" id="SM00179"/>
    </source>
</evidence>
<feature type="domain" description="EGF-like" evidence="6">
    <location>
        <begin position="481"/>
        <end position="516"/>
    </location>
</feature>
<feature type="chain" id="PRO_5002346889" description="EGF-like domain-containing protein" evidence="4">
    <location>
        <begin position="22"/>
        <end position="550"/>
    </location>
</feature>
<dbReference type="Pfam" id="PF13947">
    <property type="entry name" value="GUB_WAK_bind"/>
    <property type="match status" value="2"/>
</dbReference>
<evidence type="ECO:0000256" key="1">
    <source>
        <dbReference type="ARBA" id="ARBA00004167"/>
    </source>
</evidence>
<protein>
    <recommendedName>
        <fullName evidence="9">EGF-like domain-containing protein</fullName>
    </recommendedName>
</protein>
<dbReference type="InterPro" id="IPR025287">
    <property type="entry name" value="WAK_GUB"/>
</dbReference>
<keyword evidence="2 4" id="KW-0732">Signal</keyword>
<dbReference type="InterPro" id="IPR001881">
    <property type="entry name" value="EGF-like_Ca-bd_dom"/>
</dbReference>
<feature type="domain" description="EGF-like" evidence="6">
    <location>
        <begin position="245"/>
        <end position="291"/>
    </location>
</feature>
<keyword evidence="3" id="KW-1015">Disulfide bond</keyword>
<reference evidence="7 8" key="1">
    <citation type="submission" date="2012-08" db="EMBL/GenBank/DDBJ databases">
        <title>Oryza genome evolution.</title>
        <authorList>
            <person name="Wing R.A."/>
        </authorList>
    </citation>
    <scope>NUCLEOTIDE SEQUENCE</scope>
</reference>
<dbReference type="Gene3D" id="2.10.25.10">
    <property type="entry name" value="Laminin"/>
    <property type="match status" value="1"/>
</dbReference>
<feature type="signal peptide" evidence="4">
    <location>
        <begin position="1"/>
        <end position="21"/>
    </location>
</feature>
<dbReference type="InterPro" id="IPR000742">
    <property type="entry name" value="EGF"/>
</dbReference>
<dbReference type="SMART" id="SM00181">
    <property type="entry name" value="EGF"/>
    <property type="match status" value="3"/>
</dbReference>
<evidence type="ECO:0000259" key="6">
    <source>
        <dbReference type="SMART" id="SM00181"/>
    </source>
</evidence>
<dbReference type="Proteomes" id="UP000032180">
    <property type="component" value="Chromosome 1"/>
</dbReference>
<name>A0A0D9V0Z4_9ORYZ</name>
<dbReference type="Gramene" id="LPERR01G13870.2">
    <property type="protein sequence ID" value="LPERR01G13870.2"/>
    <property type="gene ID" value="LPERR01G13870"/>
</dbReference>
<organism evidence="7 8">
    <name type="scientific">Leersia perrieri</name>
    <dbReference type="NCBI Taxonomy" id="77586"/>
    <lineage>
        <taxon>Eukaryota</taxon>
        <taxon>Viridiplantae</taxon>
        <taxon>Streptophyta</taxon>
        <taxon>Embryophyta</taxon>
        <taxon>Tracheophyta</taxon>
        <taxon>Spermatophyta</taxon>
        <taxon>Magnoliopsida</taxon>
        <taxon>Liliopsida</taxon>
        <taxon>Poales</taxon>
        <taxon>Poaceae</taxon>
        <taxon>BOP clade</taxon>
        <taxon>Oryzoideae</taxon>
        <taxon>Oryzeae</taxon>
        <taxon>Oryzinae</taxon>
        <taxon>Leersia</taxon>
    </lineage>
</organism>
<evidence type="ECO:0000313" key="7">
    <source>
        <dbReference type="EnsemblPlants" id="LPERR01G13870.2"/>
    </source>
</evidence>
<proteinExistence type="predicted"/>
<comment type="subcellular location">
    <subcellularLocation>
        <location evidence="1">Membrane</location>
        <topology evidence="1">Single-pass membrane protein</topology>
    </subcellularLocation>
</comment>
<dbReference type="AlphaFoldDB" id="A0A0D9V0Z4"/>
<reference evidence="8" key="2">
    <citation type="submission" date="2013-12" db="EMBL/GenBank/DDBJ databases">
        <authorList>
            <person name="Yu Y."/>
            <person name="Lee S."/>
            <person name="de Baynast K."/>
            <person name="Wissotski M."/>
            <person name="Liu L."/>
            <person name="Talag J."/>
            <person name="Goicoechea J."/>
            <person name="Angelova A."/>
            <person name="Jetty R."/>
            <person name="Kudrna D."/>
            <person name="Golser W."/>
            <person name="Rivera L."/>
            <person name="Zhang J."/>
            <person name="Wing R."/>
        </authorList>
    </citation>
    <scope>NUCLEOTIDE SEQUENCE</scope>
</reference>
<dbReference type="SMART" id="SM00179">
    <property type="entry name" value="EGF_CA"/>
    <property type="match status" value="1"/>
</dbReference>
<dbReference type="STRING" id="77586.A0A0D9V0Z4"/>
<dbReference type="PANTHER" id="PTHR33491">
    <property type="entry name" value="OSJNBA0016N04.9 PROTEIN"/>
    <property type="match status" value="1"/>
</dbReference>
<evidence type="ECO:0000256" key="3">
    <source>
        <dbReference type="ARBA" id="ARBA00023157"/>
    </source>
</evidence>
<feature type="domain" description="EGF-like" evidence="6">
    <location>
        <begin position="409"/>
        <end position="459"/>
    </location>
</feature>